<dbReference type="RefSeq" id="WP_155451367.1">
    <property type="nucleotide sequence ID" value="NZ_WNKT01000054.1"/>
</dbReference>
<dbReference type="Proteomes" id="UP000434044">
    <property type="component" value="Unassembled WGS sequence"/>
</dbReference>
<reference evidence="1 2" key="1">
    <citation type="submission" date="2019-11" db="EMBL/GenBank/DDBJ databases">
        <title>Whole-genome sequence of the anaerobic purple sulfur bacterium Allochromatium palmeri DSM 15591.</title>
        <authorList>
            <person name="Kyndt J.A."/>
            <person name="Meyer T.E."/>
        </authorList>
    </citation>
    <scope>NUCLEOTIDE SEQUENCE [LARGE SCALE GENOMIC DNA]</scope>
    <source>
        <strain evidence="1 2">DSM 15591</strain>
    </source>
</reference>
<comment type="caution">
    <text evidence="1">The sequence shown here is derived from an EMBL/GenBank/DDBJ whole genome shotgun (WGS) entry which is preliminary data.</text>
</comment>
<organism evidence="1 2">
    <name type="scientific">Allochromatium palmeri</name>
    <dbReference type="NCBI Taxonomy" id="231048"/>
    <lineage>
        <taxon>Bacteria</taxon>
        <taxon>Pseudomonadati</taxon>
        <taxon>Pseudomonadota</taxon>
        <taxon>Gammaproteobacteria</taxon>
        <taxon>Chromatiales</taxon>
        <taxon>Chromatiaceae</taxon>
        <taxon>Allochromatium</taxon>
    </lineage>
</organism>
<evidence type="ECO:0000313" key="2">
    <source>
        <dbReference type="Proteomes" id="UP000434044"/>
    </source>
</evidence>
<keyword evidence="2" id="KW-1185">Reference proteome</keyword>
<evidence type="ECO:0000313" key="1">
    <source>
        <dbReference type="EMBL" id="MTW22805.1"/>
    </source>
</evidence>
<name>A0A6N8EEY4_9GAMM</name>
<sequence length="87" mass="9016">MTETTVVAASTAVDVEHFVHPKSGVLTLHSVAAFRVAGEVATPIFYPPPPKGAVRVELEADGTFSAAGLNRASPQMIASAIRQGVSE</sequence>
<gene>
    <name evidence="1" type="ORF">GJ668_17220</name>
</gene>
<proteinExistence type="predicted"/>
<dbReference type="EMBL" id="WNKT01000054">
    <property type="protein sequence ID" value="MTW22805.1"/>
    <property type="molecule type" value="Genomic_DNA"/>
</dbReference>
<protein>
    <submittedName>
        <fullName evidence="1">Uncharacterized protein</fullName>
    </submittedName>
</protein>
<dbReference type="AlphaFoldDB" id="A0A6N8EEY4"/>
<accession>A0A6N8EEY4</accession>